<keyword evidence="2" id="KW-1185">Reference proteome</keyword>
<name>A0A183LCD2_9TREM</name>
<dbReference type="InterPro" id="IPR036691">
    <property type="entry name" value="Endo/exonu/phosph_ase_sf"/>
</dbReference>
<evidence type="ECO:0000313" key="2">
    <source>
        <dbReference type="Proteomes" id="UP000277204"/>
    </source>
</evidence>
<reference evidence="1 2" key="1">
    <citation type="submission" date="2018-11" db="EMBL/GenBank/DDBJ databases">
        <authorList>
            <consortium name="Pathogen Informatics"/>
        </authorList>
    </citation>
    <scope>NUCLEOTIDE SEQUENCE [LARGE SCALE GENOMIC DNA]</scope>
    <source>
        <strain evidence="1 2">Zambia</strain>
    </source>
</reference>
<dbReference type="SUPFAM" id="SSF56219">
    <property type="entry name" value="DNase I-like"/>
    <property type="match status" value="1"/>
</dbReference>
<dbReference type="AlphaFoldDB" id="A0A183LCD2"/>
<gene>
    <name evidence="1" type="ORF">SMRZ_LOCUS1457</name>
</gene>
<sequence>MWETGKTSQIATEMRRYNLAVLGISETHWTKAEQQRLNTGEMLLYSGHEEKNAPHTQGVALMLSKVARNALVGWESHGSRIIKASFKTKKERVTMNIIQCYAPTNDSNDDIQS</sequence>
<proteinExistence type="predicted"/>
<accession>A0A183LCD2</accession>
<dbReference type="STRING" id="48269.A0A183LCD2"/>
<organism evidence="1 2">
    <name type="scientific">Schistosoma margrebowiei</name>
    <dbReference type="NCBI Taxonomy" id="48269"/>
    <lineage>
        <taxon>Eukaryota</taxon>
        <taxon>Metazoa</taxon>
        <taxon>Spiralia</taxon>
        <taxon>Lophotrochozoa</taxon>
        <taxon>Platyhelminthes</taxon>
        <taxon>Trematoda</taxon>
        <taxon>Digenea</taxon>
        <taxon>Strigeidida</taxon>
        <taxon>Schistosomatoidea</taxon>
        <taxon>Schistosomatidae</taxon>
        <taxon>Schistosoma</taxon>
    </lineage>
</organism>
<dbReference type="Gene3D" id="3.60.10.10">
    <property type="entry name" value="Endonuclease/exonuclease/phosphatase"/>
    <property type="match status" value="1"/>
</dbReference>
<protein>
    <submittedName>
        <fullName evidence="1">Uncharacterized protein</fullName>
    </submittedName>
</protein>
<evidence type="ECO:0000313" key="1">
    <source>
        <dbReference type="EMBL" id="VDO51359.1"/>
    </source>
</evidence>
<dbReference type="EMBL" id="UZAI01000322">
    <property type="protein sequence ID" value="VDO51359.1"/>
    <property type="molecule type" value="Genomic_DNA"/>
</dbReference>
<dbReference type="Proteomes" id="UP000277204">
    <property type="component" value="Unassembled WGS sequence"/>
</dbReference>